<gene>
    <name evidence="3" type="ORF">TRL7639_00851</name>
</gene>
<dbReference type="InterPro" id="IPR050659">
    <property type="entry name" value="Peptidase_M24B"/>
</dbReference>
<dbReference type="CDD" id="cd01066">
    <property type="entry name" value="APP_MetAP"/>
    <property type="match status" value="1"/>
</dbReference>
<dbReference type="SUPFAM" id="SSF53092">
    <property type="entry name" value="Creatinase/prolidase N-terminal domain"/>
    <property type="match status" value="1"/>
</dbReference>
<evidence type="ECO:0000259" key="2">
    <source>
        <dbReference type="Pfam" id="PF01321"/>
    </source>
</evidence>
<dbReference type="Gene3D" id="3.90.230.10">
    <property type="entry name" value="Creatinase/methionine aminopeptidase superfamily"/>
    <property type="match status" value="1"/>
</dbReference>
<dbReference type="InterPro" id="IPR000994">
    <property type="entry name" value="Pept_M24"/>
</dbReference>
<dbReference type="GO" id="GO:0016980">
    <property type="term" value="F:creatinase activity"/>
    <property type="evidence" value="ECO:0007669"/>
    <property type="project" value="UniProtKB-EC"/>
</dbReference>
<dbReference type="InterPro" id="IPR036005">
    <property type="entry name" value="Creatinase/aminopeptidase-like"/>
</dbReference>
<dbReference type="EMBL" id="FWFO01000001">
    <property type="protein sequence ID" value="SLN25056.1"/>
    <property type="molecule type" value="Genomic_DNA"/>
</dbReference>
<evidence type="ECO:0000313" key="4">
    <source>
        <dbReference type="Proteomes" id="UP000193077"/>
    </source>
</evidence>
<sequence length="383" mass="41877">MSQYAHRLNSFCERLTEAGIDVALVTDDDNVYYLTGYYDYLHMEFGRPTILVVSRHGDSLLITPTIDLNAAQAAAHVDRIAAWNDGMGAEWRAELPGALGSVGRVGIEPDHMPPLVRAYVDELVSIERITSVSSLLADMRMIKSAQELQLARHAGQVAGAMMAAGRAAIGDGVPEFEVAIATSQAGTRKAAELLAAHYDDADMSPNTHFLQIMASGREITKTHHRASTRIMRLGEPVFLCFCGMTNFHRFKLGFDRTFWIGEIGDPTQERVYEIAVESQAAALRALRPGVTAESVHAEYADVIQGAGFEYPFRCGRATGFSYLEHPQLVTGDTTVLQPGMVFAVDGSVTTDTFRAQVGDSFIITEEGYEQITDHPKATADMII</sequence>
<accession>A0A1Y5RTA8</accession>
<organism evidence="3 4">
    <name type="scientific">Falsiruegeria litorea R37</name>
    <dbReference type="NCBI Taxonomy" id="1200284"/>
    <lineage>
        <taxon>Bacteria</taxon>
        <taxon>Pseudomonadati</taxon>
        <taxon>Pseudomonadota</taxon>
        <taxon>Alphaproteobacteria</taxon>
        <taxon>Rhodobacterales</taxon>
        <taxon>Roseobacteraceae</taxon>
        <taxon>Falsiruegeria</taxon>
    </lineage>
</organism>
<protein>
    <submittedName>
        <fullName evidence="3">Creatinase</fullName>
        <ecNumber evidence="3">3.5.3.3</ecNumber>
    </submittedName>
</protein>
<evidence type="ECO:0000259" key="1">
    <source>
        <dbReference type="Pfam" id="PF00557"/>
    </source>
</evidence>
<name>A0A1Y5RTA8_9RHOB</name>
<dbReference type="OrthoDB" id="9761809at2"/>
<keyword evidence="3" id="KW-0378">Hydrolase</keyword>
<dbReference type="Proteomes" id="UP000193077">
    <property type="component" value="Unassembled WGS sequence"/>
</dbReference>
<dbReference type="Pfam" id="PF01321">
    <property type="entry name" value="Creatinase_N"/>
    <property type="match status" value="1"/>
</dbReference>
<feature type="domain" description="Creatinase N-terminal" evidence="2">
    <location>
        <begin position="7"/>
        <end position="142"/>
    </location>
</feature>
<dbReference type="SUPFAM" id="SSF55920">
    <property type="entry name" value="Creatinase/aminopeptidase"/>
    <property type="match status" value="1"/>
</dbReference>
<evidence type="ECO:0000313" key="3">
    <source>
        <dbReference type="EMBL" id="SLN25056.1"/>
    </source>
</evidence>
<dbReference type="EC" id="3.5.3.3" evidence="3"/>
<dbReference type="Pfam" id="PF00557">
    <property type="entry name" value="Peptidase_M24"/>
    <property type="match status" value="1"/>
</dbReference>
<dbReference type="AlphaFoldDB" id="A0A1Y5RTA8"/>
<keyword evidence="4" id="KW-1185">Reference proteome</keyword>
<dbReference type="Gene3D" id="3.40.350.10">
    <property type="entry name" value="Creatinase/prolidase N-terminal domain"/>
    <property type="match status" value="1"/>
</dbReference>
<dbReference type="InterPro" id="IPR029149">
    <property type="entry name" value="Creatin/AminoP/Spt16_N"/>
</dbReference>
<reference evidence="3 4" key="1">
    <citation type="submission" date="2017-03" db="EMBL/GenBank/DDBJ databases">
        <authorList>
            <person name="Afonso C.L."/>
            <person name="Miller P.J."/>
            <person name="Scott M.A."/>
            <person name="Spackman E."/>
            <person name="Goraichik I."/>
            <person name="Dimitrov K.M."/>
            <person name="Suarez D.L."/>
            <person name="Swayne D.E."/>
        </authorList>
    </citation>
    <scope>NUCLEOTIDE SEQUENCE [LARGE SCALE GENOMIC DNA]</scope>
    <source>
        <strain evidence="3 4">CECT 7639</strain>
    </source>
</reference>
<dbReference type="InterPro" id="IPR000587">
    <property type="entry name" value="Creatinase_N"/>
</dbReference>
<dbReference type="RefSeq" id="WP_085794525.1">
    <property type="nucleotide sequence ID" value="NZ_FWFO01000001.1"/>
</dbReference>
<dbReference type="PANTHER" id="PTHR46112">
    <property type="entry name" value="AMINOPEPTIDASE"/>
    <property type="match status" value="1"/>
</dbReference>
<dbReference type="PANTHER" id="PTHR46112:SF2">
    <property type="entry name" value="XAA-PRO AMINOPEPTIDASE P-RELATED"/>
    <property type="match status" value="1"/>
</dbReference>
<proteinExistence type="predicted"/>
<feature type="domain" description="Peptidase M24" evidence="1">
    <location>
        <begin position="151"/>
        <end position="365"/>
    </location>
</feature>